<comment type="caution">
    <text evidence="1">The sequence shown here is derived from an EMBL/GenBank/DDBJ whole genome shotgun (WGS) entry which is preliminary data.</text>
</comment>
<dbReference type="AlphaFoldDB" id="A0A5J4Z199"/>
<evidence type="ECO:0000313" key="1">
    <source>
        <dbReference type="EMBL" id="KAA8497396.1"/>
    </source>
</evidence>
<reference evidence="2" key="1">
    <citation type="journal article" date="2019" name="Nat. Commun.">
        <title>Expansion of phycobilisome linker gene families in mesophilic red algae.</title>
        <authorList>
            <person name="Lee J."/>
            <person name="Kim D."/>
            <person name="Bhattacharya D."/>
            <person name="Yoon H.S."/>
        </authorList>
    </citation>
    <scope>NUCLEOTIDE SEQUENCE [LARGE SCALE GENOMIC DNA]</scope>
    <source>
        <strain evidence="2">CCMP 1328</strain>
    </source>
</reference>
<protein>
    <submittedName>
        <fullName evidence="1">Uncharacterized protein</fullName>
    </submittedName>
</protein>
<dbReference type="Proteomes" id="UP000324585">
    <property type="component" value="Unassembled WGS sequence"/>
</dbReference>
<proteinExistence type="predicted"/>
<sequence length="289" mass="30624">MDERRFAGGYAEISPRAAVGMVLGAKRKAFGGAAPALDSRAMTLAMCDDDVAVTVTGCAFPSEHARAKRARSGAAGAQEVLFEGPGVRGGASGAASWYSSALVDGELGNAWLGVMQELRCELHLGIVSDPCDNFDRAEDGVHVDPNIYSRGGAPVQLSVFRYPSEMLASFMCSASHRLGRVNAVFVPASQLRPGAWMDALLFIMQQSREGGASLLVVVTCVGKQTEQPVLVALQQHAALSAYVRSGHEVAHMARAAASRVGPVLMEVPRSFTAPVPWRTGSVLHPRHQL</sequence>
<name>A0A5J4Z199_PORPP</name>
<accession>A0A5J4Z199</accession>
<evidence type="ECO:0000313" key="2">
    <source>
        <dbReference type="Proteomes" id="UP000324585"/>
    </source>
</evidence>
<gene>
    <name evidence="1" type="ORF">FVE85_1125</name>
</gene>
<keyword evidence="2" id="KW-1185">Reference proteome</keyword>
<dbReference type="EMBL" id="VRMN01000002">
    <property type="protein sequence ID" value="KAA8497396.1"/>
    <property type="molecule type" value="Genomic_DNA"/>
</dbReference>
<organism evidence="1 2">
    <name type="scientific">Porphyridium purpureum</name>
    <name type="common">Red alga</name>
    <name type="synonym">Porphyridium cruentum</name>
    <dbReference type="NCBI Taxonomy" id="35688"/>
    <lineage>
        <taxon>Eukaryota</taxon>
        <taxon>Rhodophyta</taxon>
        <taxon>Bangiophyceae</taxon>
        <taxon>Porphyridiales</taxon>
        <taxon>Porphyridiaceae</taxon>
        <taxon>Porphyridium</taxon>
    </lineage>
</organism>